<reference evidence="3" key="1">
    <citation type="submission" date="2023-10" db="EMBL/GenBank/DDBJ databases">
        <title>Genome assembly of Pristionchus species.</title>
        <authorList>
            <person name="Yoshida K."/>
            <person name="Sommer R.J."/>
        </authorList>
    </citation>
    <scope>NUCLEOTIDE SEQUENCE</scope>
    <source>
        <strain evidence="3">RS0144</strain>
    </source>
</reference>
<evidence type="ECO:0000313" key="3">
    <source>
        <dbReference type="EMBL" id="GMT05165.1"/>
    </source>
</evidence>
<keyword evidence="4" id="KW-1185">Reference proteome</keyword>
<dbReference type="InterPro" id="IPR000210">
    <property type="entry name" value="BTB/POZ_dom"/>
</dbReference>
<dbReference type="PROSITE" id="PS50144">
    <property type="entry name" value="MATH"/>
    <property type="match status" value="1"/>
</dbReference>
<dbReference type="InterPro" id="IPR002083">
    <property type="entry name" value="MATH/TRAF_dom"/>
</dbReference>
<proteinExistence type="predicted"/>
<feature type="non-terminal residue" evidence="3">
    <location>
        <position position="86"/>
    </location>
</feature>
<dbReference type="SUPFAM" id="SSF54695">
    <property type="entry name" value="POZ domain"/>
    <property type="match status" value="1"/>
</dbReference>
<dbReference type="PANTHER" id="PTHR47022:SF1">
    <property type="entry name" value="BTB AND MATH DOMAIN-CONTAINING PROTEIN 36-RELATED"/>
    <property type="match status" value="1"/>
</dbReference>
<evidence type="ECO:0000259" key="1">
    <source>
        <dbReference type="PROSITE" id="PS50097"/>
    </source>
</evidence>
<name>A0AAV5UDZ2_9BILA</name>
<sequence>MAKVDDLIADEGFVVDESIEIEAEINVKGGNGDRFRKKRPKYDLFSPSKFSDVILSVERKKFHVSKQILAHASHYFETLFFGDFKE</sequence>
<dbReference type="Gene3D" id="3.30.710.10">
    <property type="entry name" value="Potassium Channel Kv1.1, Chain A"/>
    <property type="match status" value="1"/>
</dbReference>
<feature type="domain" description="BTB" evidence="1">
    <location>
        <begin position="51"/>
        <end position="86"/>
    </location>
</feature>
<comment type="caution">
    <text evidence="3">The sequence shown here is derived from an EMBL/GenBank/DDBJ whole genome shotgun (WGS) entry which is preliminary data.</text>
</comment>
<dbReference type="EMBL" id="BTSX01000006">
    <property type="protein sequence ID" value="GMT05165.1"/>
    <property type="molecule type" value="Genomic_DNA"/>
</dbReference>
<evidence type="ECO:0000259" key="2">
    <source>
        <dbReference type="PROSITE" id="PS50144"/>
    </source>
</evidence>
<protein>
    <recommendedName>
        <fullName evidence="5">BTB domain-containing protein</fullName>
    </recommendedName>
</protein>
<dbReference type="Proteomes" id="UP001432027">
    <property type="component" value="Unassembled WGS sequence"/>
</dbReference>
<dbReference type="AlphaFoldDB" id="A0AAV5UDZ2"/>
<gene>
    <name evidence="3" type="ORF">PENTCL1PPCAC_27339</name>
</gene>
<organism evidence="3 4">
    <name type="scientific">Pristionchus entomophagus</name>
    <dbReference type="NCBI Taxonomy" id="358040"/>
    <lineage>
        <taxon>Eukaryota</taxon>
        <taxon>Metazoa</taxon>
        <taxon>Ecdysozoa</taxon>
        <taxon>Nematoda</taxon>
        <taxon>Chromadorea</taxon>
        <taxon>Rhabditida</taxon>
        <taxon>Rhabditina</taxon>
        <taxon>Diplogasteromorpha</taxon>
        <taxon>Diplogasteroidea</taxon>
        <taxon>Neodiplogasteridae</taxon>
        <taxon>Pristionchus</taxon>
    </lineage>
</organism>
<dbReference type="PANTHER" id="PTHR47022">
    <property type="entry name" value="BTB AND MATH DOMAIN-CONTAINING PROTEIN 36-RELATED"/>
    <property type="match status" value="1"/>
</dbReference>
<feature type="domain" description="MATH" evidence="2">
    <location>
        <begin position="1"/>
        <end position="25"/>
    </location>
</feature>
<evidence type="ECO:0000313" key="4">
    <source>
        <dbReference type="Proteomes" id="UP001432027"/>
    </source>
</evidence>
<evidence type="ECO:0008006" key="5">
    <source>
        <dbReference type="Google" id="ProtNLM"/>
    </source>
</evidence>
<accession>A0AAV5UDZ2</accession>
<dbReference type="Pfam" id="PF00651">
    <property type="entry name" value="BTB"/>
    <property type="match status" value="1"/>
</dbReference>
<dbReference type="InterPro" id="IPR011333">
    <property type="entry name" value="SKP1/BTB/POZ_sf"/>
</dbReference>
<dbReference type="PROSITE" id="PS50097">
    <property type="entry name" value="BTB"/>
    <property type="match status" value="1"/>
</dbReference>